<dbReference type="GO" id="GO:0006400">
    <property type="term" value="P:tRNA modification"/>
    <property type="evidence" value="ECO:0007669"/>
    <property type="project" value="TreeGrafter"/>
</dbReference>
<comment type="similarity">
    <text evidence="3 10 13">Belongs to the IPP transferase family.</text>
</comment>
<feature type="region of interest" description="Interaction with substrate tRNA" evidence="10">
    <location>
        <begin position="37"/>
        <end position="40"/>
    </location>
</feature>
<dbReference type="NCBIfam" id="TIGR00174">
    <property type="entry name" value="miaA"/>
    <property type="match status" value="1"/>
</dbReference>
<dbReference type="EMBL" id="FQVY01000001">
    <property type="protein sequence ID" value="SHF72065.1"/>
    <property type="molecule type" value="Genomic_DNA"/>
</dbReference>
<dbReference type="Proteomes" id="UP000184089">
    <property type="component" value="Unassembled WGS sequence"/>
</dbReference>
<dbReference type="Proteomes" id="UP000474718">
    <property type="component" value="Unassembled WGS sequence"/>
</dbReference>
<comment type="caution">
    <text evidence="10">Lacks conserved residue(s) required for the propagation of feature annotation.</text>
</comment>
<comment type="function">
    <text evidence="2 10 12">Catalyzes the transfer of a dimethylallyl group onto the adenine at position 37 in tRNAs that read codons beginning with uridine, leading to the formation of N6-(dimethylallyl)adenosine (i(6)A).</text>
</comment>
<dbReference type="GO" id="GO:0052381">
    <property type="term" value="F:tRNA dimethylallyltransferase activity"/>
    <property type="evidence" value="ECO:0007669"/>
    <property type="project" value="UniProtKB-UniRule"/>
</dbReference>
<dbReference type="Pfam" id="PF01715">
    <property type="entry name" value="IPPT"/>
    <property type="match status" value="1"/>
</dbReference>
<feature type="binding site" evidence="10">
    <location>
        <begin position="12"/>
        <end position="19"/>
    </location>
    <ligand>
        <name>ATP</name>
        <dbReference type="ChEBI" id="CHEBI:30616"/>
    </ligand>
</feature>
<reference evidence="14 17" key="3">
    <citation type="journal article" date="2019" name="Nat. Med.">
        <title>A library of human gut bacterial isolates paired with longitudinal multiomics data enables mechanistic microbiome research.</title>
        <authorList>
            <person name="Poyet M."/>
            <person name="Groussin M."/>
            <person name="Gibbons S.M."/>
            <person name="Avila-Pacheco J."/>
            <person name="Jiang X."/>
            <person name="Kearney S.M."/>
            <person name="Perrotta A.R."/>
            <person name="Berdy B."/>
            <person name="Zhao S."/>
            <person name="Lieberman T.D."/>
            <person name="Swanson P.K."/>
            <person name="Smith M."/>
            <person name="Roesemann S."/>
            <person name="Alexander J.E."/>
            <person name="Rich S.A."/>
            <person name="Livny J."/>
            <person name="Vlamakis H."/>
            <person name="Clish C."/>
            <person name="Bullock K."/>
            <person name="Deik A."/>
            <person name="Scott J."/>
            <person name="Pierce K.A."/>
            <person name="Xavier R.J."/>
            <person name="Alm E.J."/>
        </authorList>
    </citation>
    <scope>NUCLEOTIDE SEQUENCE [LARGE SCALE GENOMIC DNA]</scope>
    <source>
        <strain evidence="14 17">BIOML-A2</strain>
    </source>
</reference>
<comment type="catalytic activity">
    <reaction evidence="9 10 11">
        <text>adenosine(37) in tRNA + dimethylallyl diphosphate = N(6)-dimethylallyladenosine(37) in tRNA + diphosphate</text>
        <dbReference type="Rhea" id="RHEA:26482"/>
        <dbReference type="Rhea" id="RHEA-COMP:10162"/>
        <dbReference type="Rhea" id="RHEA-COMP:10375"/>
        <dbReference type="ChEBI" id="CHEBI:33019"/>
        <dbReference type="ChEBI" id="CHEBI:57623"/>
        <dbReference type="ChEBI" id="CHEBI:74411"/>
        <dbReference type="ChEBI" id="CHEBI:74415"/>
        <dbReference type="EC" id="2.5.1.75"/>
    </reaction>
</comment>
<keyword evidence="6 10" id="KW-0547">Nucleotide-binding</keyword>
<comment type="caution">
    <text evidence="15">The sequence shown here is derived from an EMBL/GenBank/DDBJ whole genome shotgun (WGS) entry which is preliminary data.</text>
</comment>
<evidence type="ECO:0000256" key="10">
    <source>
        <dbReference type="HAMAP-Rule" id="MF_00185"/>
    </source>
</evidence>
<keyword evidence="7 10" id="KW-0067">ATP-binding</keyword>
<evidence type="ECO:0000313" key="17">
    <source>
        <dbReference type="Proteomes" id="UP000474718"/>
    </source>
</evidence>
<evidence type="ECO:0000256" key="3">
    <source>
        <dbReference type="ARBA" id="ARBA00005842"/>
    </source>
</evidence>
<evidence type="ECO:0000256" key="11">
    <source>
        <dbReference type="RuleBase" id="RU003783"/>
    </source>
</evidence>
<dbReference type="PANTHER" id="PTHR11088">
    <property type="entry name" value="TRNA DIMETHYLALLYLTRANSFERASE"/>
    <property type="match status" value="1"/>
</dbReference>
<proteinExistence type="inferred from homology"/>
<name>A0AAQ1RUY6_9FIRM</name>
<keyword evidence="17" id="KW-1185">Reference proteome</keyword>
<organism evidence="15 16">
    <name type="scientific">Bittarella massiliensis</name>
    <name type="common">ex Durand et al. 2017</name>
    <dbReference type="NCBI Taxonomy" id="1720313"/>
    <lineage>
        <taxon>Bacteria</taxon>
        <taxon>Bacillati</taxon>
        <taxon>Bacillota</taxon>
        <taxon>Clostridia</taxon>
        <taxon>Eubacteriales</taxon>
        <taxon>Oscillospiraceae</taxon>
        <taxon>Bittarella (ex Durand et al. 2017)</taxon>
    </lineage>
</organism>
<evidence type="ECO:0000256" key="12">
    <source>
        <dbReference type="RuleBase" id="RU003784"/>
    </source>
</evidence>
<reference evidence="15" key="2">
    <citation type="submission" date="2016-11" db="EMBL/GenBank/DDBJ databases">
        <authorList>
            <person name="Varghese N."/>
            <person name="Submissions S."/>
        </authorList>
    </citation>
    <scope>NUCLEOTIDE SEQUENCE</scope>
    <source>
        <strain evidence="15">DSM 4029</strain>
    </source>
</reference>
<dbReference type="InterPro" id="IPR018022">
    <property type="entry name" value="IPT"/>
</dbReference>
<evidence type="ECO:0000313" key="16">
    <source>
        <dbReference type="Proteomes" id="UP000184089"/>
    </source>
</evidence>
<keyword evidence="5 10" id="KW-0819">tRNA processing</keyword>
<feature type="site" description="Interaction with substrate tRNA" evidence="10">
    <location>
        <position position="126"/>
    </location>
</feature>
<evidence type="ECO:0000256" key="8">
    <source>
        <dbReference type="ARBA" id="ARBA00022842"/>
    </source>
</evidence>
<evidence type="ECO:0000256" key="6">
    <source>
        <dbReference type="ARBA" id="ARBA00022741"/>
    </source>
</evidence>
<dbReference type="Gene3D" id="3.40.50.300">
    <property type="entry name" value="P-loop containing nucleotide triphosphate hydrolases"/>
    <property type="match status" value="1"/>
</dbReference>
<accession>A0AAQ1RUY6</accession>
<dbReference type="PANTHER" id="PTHR11088:SF60">
    <property type="entry name" value="TRNA DIMETHYLALLYLTRANSFERASE"/>
    <property type="match status" value="1"/>
</dbReference>
<keyword evidence="8 10" id="KW-0460">Magnesium</keyword>
<evidence type="ECO:0000256" key="9">
    <source>
        <dbReference type="ARBA" id="ARBA00049563"/>
    </source>
</evidence>
<evidence type="ECO:0000256" key="2">
    <source>
        <dbReference type="ARBA" id="ARBA00003213"/>
    </source>
</evidence>
<dbReference type="SUPFAM" id="SSF52540">
    <property type="entry name" value="P-loop containing nucleoside triphosphate hydrolases"/>
    <property type="match status" value="2"/>
</dbReference>
<dbReference type="EC" id="2.5.1.75" evidence="10"/>
<evidence type="ECO:0000313" key="14">
    <source>
        <dbReference type="EMBL" id="MZL68790.1"/>
    </source>
</evidence>
<evidence type="ECO:0000313" key="15">
    <source>
        <dbReference type="EMBL" id="SHF72065.1"/>
    </source>
</evidence>
<comment type="cofactor">
    <cofactor evidence="1 10">
        <name>Mg(2+)</name>
        <dbReference type="ChEBI" id="CHEBI:18420"/>
    </cofactor>
</comment>
<evidence type="ECO:0000256" key="5">
    <source>
        <dbReference type="ARBA" id="ARBA00022694"/>
    </source>
</evidence>
<evidence type="ECO:0000256" key="1">
    <source>
        <dbReference type="ARBA" id="ARBA00001946"/>
    </source>
</evidence>
<keyword evidence="4 10" id="KW-0808">Transferase</keyword>
<dbReference type="InterPro" id="IPR039657">
    <property type="entry name" value="Dimethylallyltransferase"/>
</dbReference>
<dbReference type="AlphaFoldDB" id="A0AAQ1RUY6"/>
<evidence type="ECO:0000256" key="4">
    <source>
        <dbReference type="ARBA" id="ARBA00022679"/>
    </source>
</evidence>
<dbReference type="Gene3D" id="1.10.20.140">
    <property type="match status" value="1"/>
</dbReference>
<dbReference type="RefSeq" id="WP_021659277.1">
    <property type="nucleotide sequence ID" value="NZ_FQVY01000001.1"/>
</dbReference>
<feature type="binding site" evidence="10">
    <location>
        <begin position="14"/>
        <end position="19"/>
    </location>
    <ligand>
        <name>substrate</name>
    </ligand>
</feature>
<reference evidence="16" key="1">
    <citation type="submission" date="2016-11" db="EMBL/GenBank/DDBJ databases">
        <authorList>
            <person name="Jaros S."/>
            <person name="Januszkiewicz K."/>
            <person name="Wedrychowicz H."/>
        </authorList>
    </citation>
    <scope>NUCLEOTIDE SEQUENCE [LARGE SCALE GENOMIC DNA]</scope>
    <source>
        <strain evidence="16">DSM 4029</strain>
    </source>
</reference>
<protein>
    <recommendedName>
        <fullName evidence="10">tRNA dimethylallyltransferase</fullName>
        <ecNumber evidence="10">2.5.1.75</ecNumber>
    </recommendedName>
    <alternativeName>
        <fullName evidence="10">Dimethylallyl diphosphate:tRNA dimethylallyltransferase</fullName>
        <shortName evidence="10">DMAPP:tRNA dimethylallyltransferase</shortName>
        <shortName evidence="10">DMATase</shortName>
    </alternativeName>
    <alternativeName>
        <fullName evidence="10">Isopentenyl-diphosphate:tRNA isopentenyltransferase</fullName>
        <shortName evidence="10">IPP transferase</shortName>
        <shortName evidence="10">IPPT</shortName>
        <shortName evidence="10">IPTase</shortName>
    </alternativeName>
</protein>
<gene>
    <name evidence="10 14" type="primary">miaA</name>
    <name evidence="14" type="ORF">GT747_03245</name>
    <name evidence="15" type="ORF">SAMN05444424_0451</name>
</gene>
<sequence length="315" mass="35538">MEKPLKILAVVGPTASGKSALAVKLAKALDGEIVSADSMQIYTGMDIATAKPTPEEMEGVPHHLIDFVPPTRRYSVADYVVDAKRIIAGIAERGRLPIVAGGTGLYVDALVGNLCFDDAGVDEEVRARLQKELACRGPEEMYRKLAALDPELAEKLHQNNTGRVLRALETMEVTGQKMSELQRRAAAAPKLYDACYLGIEYSDRELLYNRINRRVDRMVEQGLISEALAFYTERREYQTAQQAIGYKELADYFEGNCTLEEGLENLKKRTRNYAKRQLTWFRRNRSIHWIDAGEQTTDEEIFQRALEIARRHLGD</sequence>
<dbReference type="EMBL" id="WWVX01000001">
    <property type="protein sequence ID" value="MZL68790.1"/>
    <property type="molecule type" value="Genomic_DNA"/>
</dbReference>
<evidence type="ECO:0000256" key="7">
    <source>
        <dbReference type="ARBA" id="ARBA00022840"/>
    </source>
</evidence>
<dbReference type="InterPro" id="IPR027417">
    <property type="entry name" value="P-loop_NTPase"/>
</dbReference>
<dbReference type="HAMAP" id="MF_00185">
    <property type="entry name" value="IPP_trans"/>
    <property type="match status" value="1"/>
</dbReference>
<evidence type="ECO:0000256" key="13">
    <source>
        <dbReference type="RuleBase" id="RU003785"/>
    </source>
</evidence>
<feature type="site" description="Interaction with substrate tRNA" evidence="10">
    <location>
        <position position="103"/>
    </location>
</feature>
<dbReference type="GO" id="GO:0005524">
    <property type="term" value="F:ATP binding"/>
    <property type="evidence" value="ECO:0007669"/>
    <property type="project" value="UniProtKB-UniRule"/>
</dbReference>
<comment type="subunit">
    <text evidence="10">Monomer.</text>
</comment>